<sequence>MQAGINNYSPGIPPQIKPHLTEFIAQAKQRGIVLDTTRLVITFVDYLQDREGNAVNGKYIRQYLPFRQDIIQLDTTAYWWSNLYAREKVIFHELGHCLLRREHRFDTFPGNLPKSIMGVTKIPTYELTPLYRTYYMNELFNPETPAPCWTEKFGCVN</sequence>
<protein>
    <recommendedName>
        <fullName evidence="3">IrrE N-terminal-like domain-containing protein</fullName>
    </recommendedName>
</protein>
<organism evidence="1 2">
    <name type="scientific">Rhodocytophaga aerolata</name>
    <dbReference type="NCBI Taxonomy" id="455078"/>
    <lineage>
        <taxon>Bacteria</taxon>
        <taxon>Pseudomonadati</taxon>
        <taxon>Bacteroidota</taxon>
        <taxon>Cytophagia</taxon>
        <taxon>Cytophagales</taxon>
        <taxon>Rhodocytophagaceae</taxon>
        <taxon>Rhodocytophaga</taxon>
    </lineage>
</organism>
<accession>A0ABT8R2P3</accession>
<gene>
    <name evidence="1" type="ORF">Q0590_02235</name>
</gene>
<comment type="caution">
    <text evidence="1">The sequence shown here is derived from an EMBL/GenBank/DDBJ whole genome shotgun (WGS) entry which is preliminary data.</text>
</comment>
<evidence type="ECO:0000313" key="2">
    <source>
        <dbReference type="Proteomes" id="UP001168528"/>
    </source>
</evidence>
<dbReference type="Proteomes" id="UP001168528">
    <property type="component" value="Unassembled WGS sequence"/>
</dbReference>
<name>A0ABT8R2P3_9BACT</name>
<keyword evidence="2" id="KW-1185">Reference proteome</keyword>
<reference evidence="1" key="1">
    <citation type="submission" date="2023-07" db="EMBL/GenBank/DDBJ databases">
        <title>The genome sequence of Rhodocytophaga aerolata KACC 12507.</title>
        <authorList>
            <person name="Zhang X."/>
        </authorList>
    </citation>
    <scope>NUCLEOTIDE SEQUENCE</scope>
    <source>
        <strain evidence="1">KACC 12507</strain>
    </source>
</reference>
<evidence type="ECO:0008006" key="3">
    <source>
        <dbReference type="Google" id="ProtNLM"/>
    </source>
</evidence>
<dbReference type="RefSeq" id="WP_302035846.1">
    <property type="nucleotide sequence ID" value="NZ_JAUKPO010000001.1"/>
</dbReference>
<evidence type="ECO:0000313" key="1">
    <source>
        <dbReference type="EMBL" id="MDO1445047.1"/>
    </source>
</evidence>
<proteinExistence type="predicted"/>
<dbReference type="EMBL" id="JAUKPO010000001">
    <property type="protein sequence ID" value="MDO1445047.1"/>
    <property type="molecule type" value="Genomic_DNA"/>
</dbReference>